<keyword evidence="4" id="KW-1185">Reference proteome</keyword>
<proteinExistence type="predicted"/>
<feature type="compositionally biased region" description="Polar residues" evidence="1">
    <location>
        <begin position="52"/>
        <end position="61"/>
    </location>
</feature>
<evidence type="ECO:0000256" key="1">
    <source>
        <dbReference type="SAM" id="MobiDB-lite"/>
    </source>
</evidence>
<accession>A0A6A6HGY5</accession>
<evidence type="ECO:0000313" key="4">
    <source>
        <dbReference type="Proteomes" id="UP000800092"/>
    </source>
</evidence>
<dbReference type="OrthoDB" id="10567471at2759"/>
<gene>
    <name evidence="3" type="ORF">EV356DRAFT_43158</name>
</gene>
<reference evidence="3" key="1">
    <citation type="journal article" date="2020" name="Stud. Mycol.">
        <title>101 Dothideomycetes genomes: a test case for predicting lifestyles and emergence of pathogens.</title>
        <authorList>
            <person name="Haridas S."/>
            <person name="Albert R."/>
            <person name="Binder M."/>
            <person name="Bloem J."/>
            <person name="Labutti K."/>
            <person name="Salamov A."/>
            <person name="Andreopoulos B."/>
            <person name="Baker S."/>
            <person name="Barry K."/>
            <person name="Bills G."/>
            <person name="Bluhm B."/>
            <person name="Cannon C."/>
            <person name="Castanera R."/>
            <person name="Culley D."/>
            <person name="Daum C."/>
            <person name="Ezra D."/>
            <person name="Gonzalez J."/>
            <person name="Henrissat B."/>
            <person name="Kuo A."/>
            <person name="Liang C."/>
            <person name="Lipzen A."/>
            <person name="Lutzoni F."/>
            <person name="Magnuson J."/>
            <person name="Mondo S."/>
            <person name="Nolan M."/>
            <person name="Ohm R."/>
            <person name="Pangilinan J."/>
            <person name="Park H.-J."/>
            <person name="Ramirez L."/>
            <person name="Alfaro M."/>
            <person name="Sun H."/>
            <person name="Tritt A."/>
            <person name="Yoshinaga Y."/>
            <person name="Zwiers L.-H."/>
            <person name="Turgeon B."/>
            <person name="Goodwin S."/>
            <person name="Spatafora J."/>
            <person name="Crous P."/>
            <person name="Grigoriev I."/>
        </authorList>
    </citation>
    <scope>NUCLEOTIDE SEQUENCE</scope>
    <source>
        <strain evidence="3">Tuck. ex Michener</strain>
    </source>
</reference>
<dbReference type="EMBL" id="ML991782">
    <property type="protein sequence ID" value="KAF2237079.1"/>
    <property type="molecule type" value="Genomic_DNA"/>
</dbReference>
<feature type="region of interest" description="Disordered" evidence="1">
    <location>
        <begin position="36"/>
        <end position="74"/>
    </location>
</feature>
<feature type="domain" description="DUF6697" evidence="2">
    <location>
        <begin position="205"/>
        <end position="389"/>
    </location>
</feature>
<dbReference type="Proteomes" id="UP000800092">
    <property type="component" value="Unassembled WGS sequence"/>
</dbReference>
<name>A0A6A6HGY5_VIRVR</name>
<dbReference type="Pfam" id="PF20411">
    <property type="entry name" value="DUF6697"/>
    <property type="match status" value="1"/>
</dbReference>
<dbReference type="AlphaFoldDB" id="A0A6A6HGY5"/>
<sequence>MSDEAVAAEANSKAIMEREERMKNDFLAAMDALYPPKTSTLSLPTSAGPESPDSSRQSFSPEPSGDAGPLAVGNGDEERQIIPMHPTSSTASGEMQIIANQLAQERTKQQKQSLVESAASDAKGYRQAQQSLLDAVNDRSRCIPVGLRFLVQATDPGKNPIDLGLPLPENMVHFELKFMRANWNLDAALPMIARSNDNVLPEIVIMASASETELWAPPFPQVHGALLHVCPRTVTWQVMDNMHVFIRNLGLSEFTYAGKYGTPRDKGWDNKPFLPDTLGREDIAKLPKSVINSIISGIWTKCAGHVLASAEETKTMAAHFFPDIYWHHGQESELNQKKKKLTTKLTELRFEDVRAAFEEDHSDTPLGLRFEWINLEAKGWDAEFYKKLRAMQSASS</sequence>
<evidence type="ECO:0000259" key="2">
    <source>
        <dbReference type="Pfam" id="PF20411"/>
    </source>
</evidence>
<dbReference type="InterPro" id="IPR046520">
    <property type="entry name" value="DUF6697"/>
</dbReference>
<evidence type="ECO:0000313" key="3">
    <source>
        <dbReference type="EMBL" id="KAF2237079.1"/>
    </source>
</evidence>
<protein>
    <recommendedName>
        <fullName evidence="2">DUF6697 domain-containing protein</fullName>
    </recommendedName>
</protein>
<organism evidence="3 4">
    <name type="scientific">Viridothelium virens</name>
    <name type="common">Speckled blister lichen</name>
    <name type="synonym">Trypethelium virens</name>
    <dbReference type="NCBI Taxonomy" id="1048519"/>
    <lineage>
        <taxon>Eukaryota</taxon>
        <taxon>Fungi</taxon>
        <taxon>Dikarya</taxon>
        <taxon>Ascomycota</taxon>
        <taxon>Pezizomycotina</taxon>
        <taxon>Dothideomycetes</taxon>
        <taxon>Dothideomycetes incertae sedis</taxon>
        <taxon>Trypetheliales</taxon>
        <taxon>Trypetheliaceae</taxon>
        <taxon>Viridothelium</taxon>
    </lineage>
</organism>